<protein>
    <submittedName>
        <fullName evidence="1">Uncharacterized protein</fullName>
    </submittedName>
</protein>
<dbReference type="Proteomes" id="UP000291831">
    <property type="component" value="Unassembled WGS sequence"/>
</dbReference>
<evidence type="ECO:0000313" key="1">
    <source>
        <dbReference type="EMBL" id="RZB30916.1"/>
    </source>
</evidence>
<dbReference type="AlphaFoldDB" id="A0A8B3S1W6"/>
<proteinExistence type="predicted"/>
<comment type="caution">
    <text evidence="1">The sequence shown here is derived from an EMBL/GenBank/DDBJ whole genome shotgun (WGS) entry which is preliminary data.</text>
</comment>
<accession>A0A8B3S1W6</accession>
<organism evidence="1 2">
    <name type="scientific">Candidatus Argoarchaeum ethanivorans</name>
    <dbReference type="NCBI Taxonomy" id="2608793"/>
    <lineage>
        <taxon>Archaea</taxon>
        <taxon>Methanobacteriati</taxon>
        <taxon>Methanobacteriota</taxon>
        <taxon>Stenosarchaea group</taxon>
        <taxon>Methanomicrobia</taxon>
        <taxon>Methanosarcinales</taxon>
        <taxon>Methanosarcinales incertae sedis</taxon>
        <taxon>GOM Arc I cluster</taxon>
        <taxon>Candidatus Argoarchaeum</taxon>
    </lineage>
</organism>
<sequence length="50" mass="5277">MAASEAAYPGGVSAQELKDTEIYAHVNNKTIGKIKSPLDSLQIKGGEDDD</sequence>
<evidence type="ECO:0000313" key="2">
    <source>
        <dbReference type="Proteomes" id="UP000291831"/>
    </source>
</evidence>
<gene>
    <name evidence="1" type="ORF">AEth_00870</name>
</gene>
<reference evidence="2" key="1">
    <citation type="submission" date="2019-01" db="EMBL/GenBank/DDBJ databases">
        <title>Anaerobic oxidation of ethane by archaea from a marine hydrocarbon seep.</title>
        <authorList>
            <person name="Musat F."/>
        </authorList>
    </citation>
    <scope>NUCLEOTIDE SEQUENCE [LARGE SCALE GENOMIC DNA]</scope>
</reference>
<name>A0A8B3S1W6_9EURY</name>
<dbReference type="EMBL" id="RPGO01000024">
    <property type="protein sequence ID" value="RZB30916.1"/>
    <property type="molecule type" value="Genomic_DNA"/>
</dbReference>